<gene>
    <name evidence="1" type="ORF">CYMTET_14422</name>
</gene>
<organism evidence="1 2">
    <name type="scientific">Cymbomonas tetramitiformis</name>
    <dbReference type="NCBI Taxonomy" id="36881"/>
    <lineage>
        <taxon>Eukaryota</taxon>
        <taxon>Viridiplantae</taxon>
        <taxon>Chlorophyta</taxon>
        <taxon>Pyramimonadophyceae</taxon>
        <taxon>Pyramimonadales</taxon>
        <taxon>Pyramimonadaceae</taxon>
        <taxon>Cymbomonas</taxon>
    </lineage>
</organism>
<comment type="caution">
    <text evidence="1">The sequence shown here is derived from an EMBL/GenBank/DDBJ whole genome shotgun (WGS) entry which is preliminary data.</text>
</comment>
<dbReference type="Proteomes" id="UP001190700">
    <property type="component" value="Unassembled WGS sequence"/>
</dbReference>
<evidence type="ECO:0000313" key="1">
    <source>
        <dbReference type="EMBL" id="KAK3277581.1"/>
    </source>
</evidence>
<keyword evidence="2" id="KW-1185">Reference proteome</keyword>
<reference evidence="1 2" key="1">
    <citation type="journal article" date="2015" name="Genome Biol. Evol.">
        <title>Comparative Genomics of a Bacterivorous Green Alga Reveals Evolutionary Causalities and Consequences of Phago-Mixotrophic Mode of Nutrition.</title>
        <authorList>
            <person name="Burns J.A."/>
            <person name="Paasch A."/>
            <person name="Narechania A."/>
            <person name="Kim E."/>
        </authorList>
    </citation>
    <scope>NUCLEOTIDE SEQUENCE [LARGE SCALE GENOMIC DNA]</scope>
    <source>
        <strain evidence="1 2">PLY_AMNH</strain>
    </source>
</reference>
<proteinExistence type="predicted"/>
<dbReference type="AlphaFoldDB" id="A0AAE0GHJ7"/>
<sequence length="472" mass="51636">MLSADLTGDIAGDGNVHGGKRAPFDRISHVFPILPISSCNSSDSPRAAIVTRDSAFRKYVATETFVPACTMPGCAGCYHPVSDCPELSMHLRNANDDNVKAAHLAEFVANEMQSAFDEEDDETFAELCEHYGKAEVHKGPTANTFASHAPDGHSLRAQYSGLREISAVKFTVDPALGARSVVFEDSNATAAPPRVELTAEKTKKIVPTVKTTPTIVHNDERALGTFDKWANYVSPVLDMTPTASAHFDKFTLTADPFDETEDEDACETEDDVETAEVVSVPPSRADVEAARLRAWREHAEVGCERKETDVFHDTDVLGGYSYFGKAYDAFNASYKNEDATTTPPQPPPPRQRIGGGRKIGLLQTALLSNLFFCAFVFLTDDCDATAVTAQLAQPLTYAIDYDVATPPAQGLVVSQHDILAYDASTEDFYEDPGPGRSEIENNDDVYFRIRACRALRGEIESEMLYRFPHVVD</sequence>
<accession>A0AAE0GHJ7</accession>
<name>A0AAE0GHJ7_9CHLO</name>
<dbReference type="EMBL" id="LGRX02006035">
    <property type="protein sequence ID" value="KAK3277581.1"/>
    <property type="molecule type" value="Genomic_DNA"/>
</dbReference>
<protein>
    <submittedName>
        <fullName evidence="1">Uncharacterized protein</fullName>
    </submittedName>
</protein>
<evidence type="ECO:0000313" key="2">
    <source>
        <dbReference type="Proteomes" id="UP001190700"/>
    </source>
</evidence>